<protein>
    <submittedName>
        <fullName evidence="1">Spore coat protein</fullName>
    </submittedName>
</protein>
<keyword evidence="2" id="KW-1185">Reference proteome</keyword>
<keyword evidence="1" id="KW-0946">Virion</keyword>
<reference evidence="1 2" key="1">
    <citation type="submission" date="2022-04" db="EMBL/GenBank/DDBJ databases">
        <title>Halobacillus sp. isolated from saltern.</title>
        <authorList>
            <person name="Won M."/>
            <person name="Lee C.-M."/>
            <person name="Woen H.-Y."/>
            <person name="Kwon S.-W."/>
        </authorList>
    </citation>
    <scope>NUCLEOTIDE SEQUENCE [LARGE SCALE GENOMIC DNA]</scope>
    <source>
        <strain evidence="1 2">SSBR10-3</strain>
    </source>
</reference>
<sequence>MSCHSNSKACVKDVVRAIIDAQDEVADRDCCSTGCDQSIAELLSPSGTNGNNATTIPFLLYCDCKPFIGTGLVRDNGTYDCIETPVFKACKFVEGSDTCVQLELLQPVYDASVSQNCVRKDGLCSLLEGVTDFYSTRVCITVDLNCFCAISCLDPIRPLSNLPVTRCSSMD</sequence>
<dbReference type="RefSeq" id="WP_244709402.1">
    <property type="nucleotide sequence ID" value="NZ_CP095073.1"/>
</dbReference>
<accession>A0ABY4EHH4</accession>
<evidence type="ECO:0000313" key="2">
    <source>
        <dbReference type="Proteomes" id="UP000831787"/>
    </source>
</evidence>
<dbReference type="Pfam" id="PF10612">
    <property type="entry name" value="Spore-coat_CotZ"/>
    <property type="match status" value="1"/>
</dbReference>
<dbReference type="Proteomes" id="UP000831787">
    <property type="component" value="Chromosome"/>
</dbReference>
<evidence type="ECO:0000313" key="1">
    <source>
        <dbReference type="EMBL" id="UOQ43882.1"/>
    </source>
</evidence>
<organism evidence="1 2">
    <name type="scientific">Halobacillus salinarum</name>
    <dbReference type="NCBI Taxonomy" id="2932257"/>
    <lineage>
        <taxon>Bacteria</taxon>
        <taxon>Bacillati</taxon>
        <taxon>Bacillota</taxon>
        <taxon>Bacilli</taxon>
        <taxon>Bacillales</taxon>
        <taxon>Bacillaceae</taxon>
        <taxon>Halobacillus</taxon>
    </lineage>
</organism>
<gene>
    <name evidence="1" type="ORF">MUN89_18715</name>
</gene>
<name>A0ABY4EHH4_9BACI</name>
<keyword evidence="1" id="KW-0167">Capsid protein</keyword>
<proteinExistence type="predicted"/>
<dbReference type="InterPro" id="IPR019593">
    <property type="entry name" value="Spore_coat_protein_Z/Y"/>
</dbReference>
<dbReference type="EMBL" id="CP095073">
    <property type="protein sequence ID" value="UOQ43882.1"/>
    <property type="molecule type" value="Genomic_DNA"/>
</dbReference>